<sequence length="166" mass="19085">MKVKYIYNSWVQDRTIASQLIHLVGEFSPIPLICFSLITIFKIKVMDFVDKLNLNFDETKINAAKELANRDCRYKDILSIIVNYCNKASFINNKDVSDRTDKYKWLCFVVDIHLIAIMLTDQIDGNDIPMDSEMIKEDNEAKAKQILESIVLKLVSSSPKPNLGSY</sequence>
<feature type="transmembrane region" description="Helical" evidence="1">
    <location>
        <begin position="20"/>
        <end position="41"/>
    </location>
</feature>
<accession>A0A850QXX7</accession>
<organism evidence="2 3">
    <name type="scientific">Photobacterium damselae subsp. damselae</name>
    <name type="common">Listonella damsela</name>
    <dbReference type="NCBI Taxonomy" id="85581"/>
    <lineage>
        <taxon>Bacteria</taxon>
        <taxon>Pseudomonadati</taxon>
        <taxon>Pseudomonadota</taxon>
        <taxon>Gammaproteobacteria</taxon>
        <taxon>Vibrionales</taxon>
        <taxon>Vibrionaceae</taxon>
        <taxon>Photobacterium</taxon>
    </lineage>
</organism>
<keyword evidence="1" id="KW-1133">Transmembrane helix</keyword>
<reference evidence="2 3" key="1">
    <citation type="submission" date="2020-06" db="EMBL/GenBank/DDBJ databases">
        <title>Photobacterium damselae subsp. damselae comparative genomics.</title>
        <authorList>
            <person name="Osorio C.R."/>
        </authorList>
    </citation>
    <scope>NUCLEOTIDE SEQUENCE [LARGE SCALE GENOMIC DNA]</scope>
    <source>
        <strain evidence="2 3">TW250/03</strain>
    </source>
</reference>
<gene>
    <name evidence="2" type="ORF">HWA77_06300</name>
</gene>
<dbReference type="Proteomes" id="UP000533429">
    <property type="component" value="Unassembled WGS sequence"/>
</dbReference>
<dbReference type="AlphaFoldDB" id="A0A850QXX7"/>
<name>A0A850QXX7_PHODD</name>
<comment type="caution">
    <text evidence="2">The sequence shown here is derived from an EMBL/GenBank/DDBJ whole genome shotgun (WGS) entry which is preliminary data.</text>
</comment>
<evidence type="ECO:0000256" key="1">
    <source>
        <dbReference type="SAM" id="Phobius"/>
    </source>
</evidence>
<proteinExistence type="predicted"/>
<protein>
    <submittedName>
        <fullName evidence="2">Uncharacterized protein</fullName>
    </submittedName>
</protein>
<keyword evidence="1" id="KW-0472">Membrane</keyword>
<evidence type="ECO:0000313" key="2">
    <source>
        <dbReference type="EMBL" id="NVO99820.1"/>
    </source>
</evidence>
<evidence type="ECO:0000313" key="3">
    <source>
        <dbReference type="Proteomes" id="UP000533429"/>
    </source>
</evidence>
<dbReference type="EMBL" id="JABXOR010000395">
    <property type="protein sequence ID" value="NVO99820.1"/>
    <property type="molecule type" value="Genomic_DNA"/>
</dbReference>
<keyword evidence="1" id="KW-0812">Transmembrane</keyword>